<accession>A0A955I9M3</accession>
<dbReference type="Gene3D" id="3.30.420.100">
    <property type="match status" value="1"/>
</dbReference>
<dbReference type="Proteomes" id="UP000775877">
    <property type="component" value="Unassembled WGS sequence"/>
</dbReference>
<dbReference type="GO" id="GO:0003735">
    <property type="term" value="F:structural constituent of ribosome"/>
    <property type="evidence" value="ECO:0007669"/>
    <property type="project" value="InterPro"/>
</dbReference>
<comment type="subunit">
    <text evidence="7">Part of the 50S ribosomal subunit; part of the 5S rRNA/L5/L18/L25 subcomplex. Contacts the 5S and 23S rRNAs.</text>
</comment>
<dbReference type="InterPro" id="IPR057268">
    <property type="entry name" value="Ribosomal_L18"/>
</dbReference>
<gene>
    <name evidence="7" type="primary">rplR</name>
    <name evidence="8" type="ORF">KC678_03120</name>
</gene>
<dbReference type="SUPFAM" id="SSF53137">
    <property type="entry name" value="Translational machinery components"/>
    <property type="match status" value="1"/>
</dbReference>
<dbReference type="AlphaFoldDB" id="A0A955I9M3"/>
<keyword evidence="5 7" id="KW-0687">Ribonucleoprotein</keyword>
<reference evidence="8" key="2">
    <citation type="journal article" date="2021" name="Microbiome">
        <title>Successional dynamics and alternative stable states in a saline activated sludge microbial community over 9 years.</title>
        <authorList>
            <person name="Wang Y."/>
            <person name="Ye J."/>
            <person name="Ju F."/>
            <person name="Liu L."/>
            <person name="Boyd J.A."/>
            <person name="Deng Y."/>
            <person name="Parks D.H."/>
            <person name="Jiang X."/>
            <person name="Yin X."/>
            <person name="Woodcroft B.J."/>
            <person name="Tyson G.W."/>
            <person name="Hugenholtz P."/>
            <person name="Polz M.F."/>
            <person name="Zhang T."/>
        </authorList>
    </citation>
    <scope>NUCLEOTIDE SEQUENCE</scope>
    <source>
        <strain evidence="8">HKST-UBA13</strain>
    </source>
</reference>
<name>A0A955I9M3_9BACT</name>
<keyword evidence="4 7" id="KW-0689">Ribosomal protein</keyword>
<evidence type="ECO:0000313" key="9">
    <source>
        <dbReference type="Proteomes" id="UP000775877"/>
    </source>
</evidence>
<dbReference type="EMBL" id="JAGQLJ010000064">
    <property type="protein sequence ID" value="MCA9381232.1"/>
    <property type="molecule type" value="Genomic_DNA"/>
</dbReference>
<dbReference type="GO" id="GO:0006412">
    <property type="term" value="P:translation"/>
    <property type="evidence" value="ECO:0007669"/>
    <property type="project" value="UniProtKB-UniRule"/>
</dbReference>
<comment type="similarity">
    <text evidence="1 7">Belongs to the universal ribosomal protein uL18 family.</text>
</comment>
<dbReference type="InterPro" id="IPR004389">
    <property type="entry name" value="Ribosomal_uL18_bac-type"/>
</dbReference>
<protein>
    <recommendedName>
        <fullName evidence="6 7">Large ribosomal subunit protein uL18</fullName>
    </recommendedName>
</protein>
<evidence type="ECO:0000256" key="4">
    <source>
        <dbReference type="ARBA" id="ARBA00022980"/>
    </source>
</evidence>
<evidence type="ECO:0000256" key="3">
    <source>
        <dbReference type="ARBA" id="ARBA00022884"/>
    </source>
</evidence>
<dbReference type="PANTHER" id="PTHR12899">
    <property type="entry name" value="39S RIBOSOMAL PROTEIN L18, MITOCHONDRIAL"/>
    <property type="match status" value="1"/>
</dbReference>
<evidence type="ECO:0000256" key="7">
    <source>
        <dbReference type="HAMAP-Rule" id="MF_01337"/>
    </source>
</evidence>
<comment type="function">
    <text evidence="7">This is one of the proteins that bind and probably mediate the attachment of the 5S RNA into the large ribosomal subunit, where it forms part of the central protuberance.</text>
</comment>
<comment type="caution">
    <text evidence="8">The sequence shown here is derived from an EMBL/GenBank/DDBJ whole genome shotgun (WGS) entry which is preliminary data.</text>
</comment>
<evidence type="ECO:0000256" key="1">
    <source>
        <dbReference type="ARBA" id="ARBA00007116"/>
    </source>
</evidence>
<dbReference type="CDD" id="cd00432">
    <property type="entry name" value="Ribosomal_L18_L5e"/>
    <property type="match status" value="1"/>
</dbReference>
<evidence type="ECO:0000256" key="6">
    <source>
        <dbReference type="ARBA" id="ARBA00035197"/>
    </source>
</evidence>
<dbReference type="Pfam" id="PF00861">
    <property type="entry name" value="Ribosomal_L18p"/>
    <property type="match status" value="1"/>
</dbReference>
<evidence type="ECO:0000313" key="8">
    <source>
        <dbReference type="EMBL" id="MCA9381232.1"/>
    </source>
</evidence>
<organism evidence="8 9">
    <name type="scientific">Candidatus Dojkabacteria bacterium</name>
    <dbReference type="NCBI Taxonomy" id="2099670"/>
    <lineage>
        <taxon>Bacteria</taxon>
        <taxon>Candidatus Dojkabacteria</taxon>
    </lineage>
</organism>
<proteinExistence type="inferred from homology"/>
<dbReference type="PANTHER" id="PTHR12899:SF3">
    <property type="entry name" value="LARGE RIBOSOMAL SUBUNIT PROTEIN UL18M"/>
    <property type="match status" value="1"/>
</dbReference>
<sequence length="119" mass="13356">MNPSIKLKRKQFIKRKLSVKKRVRGTSERPRVSVHRSNNHIYAQIIDDVTHKTIVSTSDKNLKAVKGKPVEIAAQVGEELGKLAKAKKIDKVVFDRSGYLYHGRVKALADGLRKAGLNL</sequence>
<dbReference type="GO" id="GO:1990904">
    <property type="term" value="C:ribonucleoprotein complex"/>
    <property type="evidence" value="ECO:0007669"/>
    <property type="project" value="UniProtKB-KW"/>
</dbReference>
<keyword evidence="2 7" id="KW-0699">rRNA-binding</keyword>
<dbReference type="InterPro" id="IPR005484">
    <property type="entry name" value="Ribosomal_uL18_bac/plant/anim"/>
</dbReference>
<dbReference type="GO" id="GO:0005840">
    <property type="term" value="C:ribosome"/>
    <property type="evidence" value="ECO:0007669"/>
    <property type="project" value="UniProtKB-KW"/>
</dbReference>
<dbReference type="GO" id="GO:0005737">
    <property type="term" value="C:cytoplasm"/>
    <property type="evidence" value="ECO:0007669"/>
    <property type="project" value="UniProtKB-ARBA"/>
</dbReference>
<evidence type="ECO:0000256" key="2">
    <source>
        <dbReference type="ARBA" id="ARBA00022730"/>
    </source>
</evidence>
<dbReference type="FunFam" id="3.30.420.100:FF:000001">
    <property type="entry name" value="50S ribosomal protein L18"/>
    <property type="match status" value="1"/>
</dbReference>
<dbReference type="NCBIfam" id="TIGR00060">
    <property type="entry name" value="L18_bact"/>
    <property type="match status" value="1"/>
</dbReference>
<reference evidence="8" key="1">
    <citation type="submission" date="2020-04" db="EMBL/GenBank/DDBJ databases">
        <authorList>
            <person name="Zhang T."/>
        </authorList>
    </citation>
    <scope>NUCLEOTIDE SEQUENCE</scope>
    <source>
        <strain evidence="8">HKST-UBA13</strain>
    </source>
</reference>
<dbReference type="GO" id="GO:0008097">
    <property type="term" value="F:5S rRNA binding"/>
    <property type="evidence" value="ECO:0007669"/>
    <property type="project" value="TreeGrafter"/>
</dbReference>
<keyword evidence="3 7" id="KW-0694">RNA-binding</keyword>
<evidence type="ECO:0000256" key="5">
    <source>
        <dbReference type="ARBA" id="ARBA00023274"/>
    </source>
</evidence>
<dbReference type="HAMAP" id="MF_01337_B">
    <property type="entry name" value="Ribosomal_uL18_B"/>
    <property type="match status" value="1"/>
</dbReference>